<reference evidence="1 2" key="1">
    <citation type="submission" date="2024-03" db="EMBL/GenBank/DDBJ databases">
        <authorList>
            <person name="Martinez-Hernandez J."/>
        </authorList>
    </citation>
    <scope>NUCLEOTIDE SEQUENCE [LARGE SCALE GENOMIC DNA]</scope>
</reference>
<gene>
    <name evidence="1" type="ORF">LLUT_LOCUS20743</name>
</gene>
<dbReference type="EMBL" id="CAXHTB010000014">
    <property type="protein sequence ID" value="CAL0319683.1"/>
    <property type="molecule type" value="Genomic_DNA"/>
</dbReference>
<dbReference type="AlphaFoldDB" id="A0AAV1XDF9"/>
<comment type="caution">
    <text evidence="1">The sequence shown here is derived from an EMBL/GenBank/DDBJ whole genome shotgun (WGS) entry which is preliminary data.</text>
</comment>
<protein>
    <submittedName>
        <fullName evidence="1">Uncharacterized protein</fullName>
    </submittedName>
</protein>
<evidence type="ECO:0000313" key="1">
    <source>
        <dbReference type="EMBL" id="CAL0319683.1"/>
    </source>
</evidence>
<sequence>MMVLKSEINDTYVHTFCKEKSISQAQTELRKKHGELFRSQSLNPKKTLSSRIDALAFEHKMQNKQQKAIYRGIKGIYKSLHSLFGKDRKFKGGSYEEFCAKNKWLKGRTQESSEEEENQ</sequence>
<evidence type="ECO:0000313" key="2">
    <source>
        <dbReference type="Proteomes" id="UP001497480"/>
    </source>
</evidence>
<dbReference type="Proteomes" id="UP001497480">
    <property type="component" value="Unassembled WGS sequence"/>
</dbReference>
<accession>A0AAV1XDF9</accession>
<proteinExistence type="predicted"/>
<name>A0AAV1XDF9_LUPLU</name>
<keyword evidence="2" id="KW-1185">Reference proteome</keyword>
<organism evidence="1 2">
    <name type="scientific">Lupinus luteus</name>
    <name type="common">European yellow lupine</name>
    <dbReference type="NCBI Taxonomy" id="3873"/>
    <lineage>
        <taxon>Eukaryota</taxon>
        <taxon>Viridiplantae</taxon>
        <taxon>Streptophyta</taxon>
        <taxon>Embryophyta</taxon>
        <taxon>Tracheophyta</taxon>
        <taxon>Spermatophyta</taxon>
        <taxon>Magnoliopsida</taxon>
        <taxon>eudicotyledons</taxon>
        <taxon>Gunneridae</taxon>
        <taxon>Pentapetalae</taxon>
        <taxon>rosids</taxon>
        <taxon>fabids</taxon>
        <taxon>Fabales</taxon>
        <taxon>Fabaceae</taxon>
        <taxon>Papilionoideae</taxon>
        <taxon>50 kb inversion clade</taxon>
        <taxon>genistoids sensu lato</taxon>
        <taxon>core genistoids</taxon>
        <taxon>Genisteae</taxon>
        <taxon>Lupinus</taxon>
    </lineage>
</organism>